<comment type="caution">
    <text evidence="7">The sequence shown here is derived from an EMBL/GenBank/DDBJ whole genome shotgun (WGS) entry which is preliminary data.</text>
</comment>
<comment type="similarity">
    <text evidence="2">Belongs to the TBCC family.</text>
</comment>
<dbReference type="GO" id="GO:0007021">
    <property type="term" value="P:tubulin complex assembly"/>
    <property type="evidence" value="ECO:0007669"/>
    <property type="project" value="TreeGrafter"/>
</dbReference>
<proteinExistence type="inferred from homology"/>
<dbReference type="PANTHER" id="PTHR15139">
    <property type="entry name" value="TUBULIN FOLDING COFACTOR C"/>
    <property type="match status" value="1"/>
</dbReference>
<dbReference type="InterPro" id="IPR016098">
    <property type="entry name" value="CAP/MinC_C"/>
</dbReference>
<evidence type="ECO:0000256" key="4">
    <source>
        <dbReference type="ARBA" id="ARBA00023186"/>
    </source>
</evidence>
<accession>A0A498KU73</accession>
<evidence type="ECO:0000256" key="5">
    <source>
        <dbReference type="SAM" id="MobiDB-lite"/>
    </source>
</evidence>
<dbReference type="GO" id="GO:0007023">
    <property type="term" value="P:post-chaperonin tubulin folding pathway"/>
    <property type="evidence" value="ECO:0007669"/>
    <property type="project" value="InterPro"/>
</dbReference>
<dbReference type="Gene3D" id="1.20.58.1250">
    <property type="entry name" value="Tubulin Binding Cofactor C, N-terminal domain"/>
    <property type="match status" value="1"/>
</dbReference>
<organism evidence="7 8">
    <name type="scientific">Malus domestica</name>
    <name type="common">Apple</name>
    <name type="synonym">Pyrus malus</name>
    <dbReference type="NCBI Taxonomy" id="3750"/>
    <lineage>
        <taxon>Eukaryota</taxon>
        <taxon>Viridiplantae</taxon>
        <taxon>Streptophyta</taxon>
        <taxon>Embryophyta</taxon>
        <taxon>Tracheophyta</taxon>
        <taxon>Spermatophyta</taxon>
        <taxon>Magnoliopsida</taxon>
        <taxon>eudicotyledons</taxon>
        <taxon>Gunneridae</taxon>
        <taxon>Pentapetalae</taxon>
        <taxon>rosids</taxon>
        <taxon>fabids</taxon>
        <taxon>Rosales</taxon>
        <taxon>Rosaceae</taxon>
        <taxon>Amygdaloideae</taxon>
        <taxon>Maleae</taxon>
        <taxon>Malus</taxon>
    </lineage>
</organism>
<feature type="region of interest" description="Disordered" evidence="5">
    <location>
        <begin position="125"/>
        <end position="151"/>
    </location>
</feature>
<evidence type="ECO:0000313" key="8">
    <source>
        <dbReference type="Proteomes" id="UP000290289"/>
    </source>
</evidence>
<sequence length="300" mass="34226">MENEDEVALSSNPNPNILATDQSLEKKHQSMLNRLSNHHQTRLDSSLTHRSADSSSSPSFESTSTFLSRFSNSKSSIKLVAENSYFLPFYEVRSLLKTTSDLRQSLKVLSPELLPFSFRKKPTIKDPITEPKEEEKVQEPEKKSGFRVPDSPEVGESSILNLDSCEVRLMGSVRALFVHRLRNCRVYTGRVIGSVSVDGVERCVFVMASHQIRIHNAKTSDFYLRVKSWPIIKDSCGVRFAPYYLTYKGIEKELREASLDEETEKWSNVDDFLWLRAIQSPNWFVLPENESLGLIDISKS</sequence>
<feature type="compositionally biased region" description="Polar residues" evidence="5">
    <location>
        <begin position="9"/>
        <end position="22"/>
    </location>
</feature>
<dbReference type="Gene3D" id="2.160.20.70">
    <property type="match status" value="1"/>
</dbReference>
<dbReference type="Proteomes" id="UP000290289">
    <property type="component" value="Chromosome 1"/>
</dbReference>
<evidence type="ECO:0000256" key="1">
    <source>
        <dbReference type="ARBA" id="ARBA00004496"/>
    </source>
</evidence>
<feature type="region of interest" description="Disordered" evidence="5">
    <location>
        <begin position="37"/>
        <end position="64"/>
    </location>
</feature>
<dbReference type="STRING" id="3750.A0A498KU73"/>
<keyword evidence="4" id="KW-0143">Chaperone</keyword>
<evidence type="ECO:0000256" key="2">
    <source>
        <dbReference type="ARBA" id="ARBA00008848"/>
    </source>
</evidence>
<dbReference type="PROSITE" id="PS51329">
    <property type="entry name" value="C_CAP_COFACTOR_C"/>
    <property type="match status" value="1"/>
</dbReference>
<evidence type="ECO:0000256" key="3">
    <source>
        <dbReference type="ARBA" id="ARBA00022490"/>
    </source>
</evidence>
<keyword evidence="3" id="KW-0963">Cytoplasm</keyword>
<dbReference type="SMART" id="SM00673">
    <property type="entry name" value="CARP"/>
    <property type="match status" value="2"/>
</dbReference>
<dbReference type="InterPro" id="IPR038397">
    <property type="entry name" value="TBCC_N_sf"/>
</dbReference>
<dbReference type="EMBL" id="RDQH01000327">
    <property type="protein sequence ID" value="RXI09292.1"/>
    <property type="molecule type" value="Genomic_DNA"/>
</dbReference>
<dbReference type="InterPro" id="IPR006599">
    <property type="entry name" value="CARP_motif"/>
</dbReference>
<dbReference type="PANTHER" id="PTHR15139:SF0">
    <property type="entry name" value="TUBULIN-SPECIFIC CHAPERONE C"/>
    <property type="match status" value="1"/>
</dbReference>
<comment type="subcellular location">
    <subcellularLocation>
        <location evidence="1">Cytoplasm</location>
    </subcellularLocation>
</comment>
<gene>
    <name evidence="7" type="ORF">DVH24_033909</name>
</gene>
<dbReference type="AlphaFoldDB" id="A0A498KU73"/>
<feature type="domain" description="C-CAP/cofactor C-like" evidence="6">
    <location>
        <begin position="111"/>
        <end position="274"/>
    </location>
</feature>
<name>A0A498KU73_MALDO</name>
<feature type="compositionally biased region" description="Basic and acidic residues" evidence="5">
    <location>
        <begin position="125"/>
        <end position="144"/>
    </location>
</feature>
<feature type="compositionally biased region" description="Low complexity" evidence="5">
    <location>
        <begin position="53"/>
        <end position="64"/>
    </location>
</feature>
<dbReference type="InterPro" id="IPR017901">
    <property type="entry name" value="C-CAP_CF_C-like"/>
</dbReference>
<evidence type="ECO:0000259" key="6">
    <source>
        <dbReference type="PROSITE" id="PS51329"/>
    </source>
</evidence>
<reference evidence="7 8" key="1">
    <citation type="submission" date="2018-10" db="EMBL/GenBank/DDBJ databases">
        <title>A high-quality apple genome assembly.</title>
        <authorList>
            <person name="Hu J."/>
        </authorList>
    </citation>
    <scope>NUCLEOTIDE SEQUENCE [LARGE SCALE GENOMIC DNA]</scope>
    <source>
        <strain evidence="8">cv. HFTH1</strain>
        <tissue evidence="7">Young leaf</tissue>
    </source>
</reference>
<evidence type="ECO:0000313" key="7">
    <source>
        <dbReference type="EMBL" id="RXI09292.1"/>
    </source>
</evidence>
<dbReference type="InterPro" id="IPR027684">
    <property type="entry name" value="TBCC"/>
</dbReference>
<feature type="region of interest" description="Disordered" evidence="5">
    <location>
        <begin position="1"/>
        <end position="25"/>
    </location>
</feature>
<keyword evidence="8" id="KW-1185">Reference proteome</keyword>
<dbReference type="Pfam" id="PF07986">
    <property type="entry name" value="TBCC"/>
    <property type="match status" value="1"/>
</dbReference>
<dbReference type="InterPro" id="IPR012945">
    <property type="entry name" value="Tubulin-bd_cofactor_C_dom"/>
</dbReference>
<dbReference type="GO" id="GO:0005737">
    <property type="term" value="C:cytoplasm"/>
    <property type="evidence" value="ECO:0007669"/>
    <property type="project" value="UniProtKB-SubCell"/>
</dbReference>
<protein>
    <recommendedName>
        <fullName evidence="6">C-CAP/cofactor C-like domain-containing protein</fullName>
    </recommendedName>
</protein>